<proteinExistence type="predicted"/>
<organism evidence="2 3">
    <name type="scientific">Cohnella luojiensis</name>
    <dbReference type="NCBI Taxonomy" id="652876"/>
    <lineage>
        <taxon>Bacteria</taxon>
        <taxon>Bacillati</taxon>
        <taxon>Bacillota</taxon>
        <taxon>Bacilli</taxon>
        <taxon>Bacillales</taxon>
        <taxon>Paenibacillaceae</taxon>
        <taxon>Cohnella</taxon>
    </lineage>
</organism>
<dbReference type="AlphaFoldDB" id="A0A4Y8M4Z9"/>
<accession>A0A4Y8M4Z9</accession>
<dbReference type="GO" id="GO:0009847">
    <property type="term" value="P:spore germination"/>
    <property type="evidence" value="ECO:0007669"/>
    <property type="project" value="InterPro"/>
</dbReference>
<sequence>MFNIMVCKPHCHDLCVYQTIEDRSIFCSCAGYFHEIPNGLYSDKQSASMGLLNGFRCRLRLCSAYVCTLDVQEKGETRMIKGARALLILPFLLTLAGCVQKNGYRSDNVLGRDPYLPLVKLQEKKIKITGLALFDDDKFVASLNDEEMKIFRLLIEKSKIGTFEVRLNKDEYVSILNQGSQVRYRMTISFRHF</sequence>
<dbReference type="EMBL" id="SOMN01000009">
    <property type="protein sequence ID" value="TFE27475.1"/>
    <property type="molecule type" value="Genomic_DNA"/>
</dbReference>
<dbReference type="OrthoDB" id="2592518at2"/>
<feature type="domain" description="Spore germination GerAC-like C-terminal" evidence="1">
    <location>
        <begin position="129"/>
        <end position="187"/>
    </location>
</feature>
<comment type="caution">
    <text evidence="2">The sequence shown here is derived from an EMBL/GenBank/DDBJ whole genome shotgun (WGS) entry which is preliminary data.</text>
</comment>
<dbReference type="Pfam" id="PF05504">
    <property type="entry name" value="Spore_GerAC"/>
    <property type="match status" value="1"/>
</dbReference>
<dbReference type="PANTHER" id="PTHR35789">
    <property type="entry name" value="SPORE GERMINATION PROTEIN B3"/>
    <property type="match status" value="1"/>
</dbReference>
<dbReference type="GO" id="GO:0016020">
    <property type="term" value="C:membrane"/>
    <property type="evidence" value="ECO:0007669"/>
    <property type="project" value="InterPro"/>
</dbReference>
<keyword evidence="3" id="KW-1185">Reference proteome</keyword>
<dbReference type="PANTHER" id="PTHR35789:SF1">
    <property type="entry name" value="SPORE GERMINATION PROTEIN B3"/>
    <property type="match status" value="1"/>
</dbReference>
<reference evidence="2 3" key="1">
    <citation type="submission" date="2019-03" db="EMBL/GenBank/DDBJ databases">
        <title>Cohnella endophytica sp. nov., a novel endophytic bacterium isolated from bark of Sonneratia apetala.</title>
        <authorList>
            <person name="Tuo L."/>
        </authorList>
    </citation>
    <scope>NUCLEOTIDE SEQUENCE [LARGE SCALE GENOMIC DNA]</scope>
    <source>
        <strain evidence="2 3">CCTCC AB 208254</strain>
    </source>
</reference>
<evidence type="ECO:0000313" key="2">
    <source>
        <dbReference type="EMBL" id="TFE27475.1"/>
    </source>
</evidence>
<dbReference type="InterPro" id="IPR008844">
    <property type="entry name" value="Spore_GerAC-like"/>
</dbReference>
<name>A0A4Y8M4Z9_9BACL</name>
<dbReference type="Proteomes" id="UP000297900">
    <property type="component" value="Unassembled WGS sequence"/>
</dbReference>
<evidence type="ECO:0000259" key="1">
    <source>
        <dbReference type="Pfam" id="PF05504"/>
    </source>
</evidence>
<evidence type="ECO:0000313" key="3">
    <source>
        <dbReference type="Proteomes" id="UP000297900"/>
    </source>
</evidence>
<gene>
    <name evidence="2" type="ORF">E2980_09125</name>
</gene>
<dbReference type="InterPro" id="IPR046953">
    <property type="entry name" value="Spore_GerAC-like_C"/>
</dbReference>
<protein>
    <recommendedName>
        <fullName evidence="1">Spore germination GerAC-like C-terminal domain-containing protein</fullName>
    </recommendedName>
</protein>